<keyword evidence="2" id="KW-1185">Reference proteome</keyword>
<dbReference type="EMBL" id="BAFK01000030">
    <property type="protein sequence ID" value="GAB60525.1"/>
    <property type="molecule type" value="Genomic_DNA"/>
</dbReference>
<comment type="caution">
    <text evidence="1">The sequence shown here is derived from an EMBL/GenBank/DDBJ whole genome shotgun (WGS) entry which is preliminary data.</text>
</comment>
<sequence>MCFTLLITLLLSLKQQQRFECSSNIAEKIISHRFIFAYA</sequence>
<proteinExistence type="predicted"/>
<dbReference type="Proteomes" id="UP000004374">
    <property type="component" value="Unassembled WGS sequence"/>
</dbReference>
<evidence type="ECO:0000313" key="2">
    <source>
        <dbReference type="Proteomes" id="UP000004374"/>
    </source>
</evidence>
<protein>
    <submittedName>
        <fullName evidence="1">Uncharacterized protein</fullName>
    </submittedName>
</protein>
<evidence type="ECO:0000313" key="1">
    <source>
        <dbReference type="EMBL" id="GAB60525.1"/>
    </source>
</evidence>
<organism evidence="1 2">
    <name type="scientific">Rheinheimera nanhaiensis E407-8</name>
    <dbReference type="NCBI Taxonomy" id="562729"/>
    <lineage>
        <taxon>Bacteria</taxon>
        <taxon>Pseudomonadati</taxon>
        <taxon>Pseudomonadota</taxon>
        <taxon>Gammaproteobacteria</taxon>
        <taxon>Chromatiales</taxon>
        <taxon>Chromatiaceae</taxon>
        <taxon>Rheinheimera</taxon>
    </lineage>
</organism>
<gene>
    <name evidence="1" type="ORF">RNAN_3550</name>
</gene>
<accession>I1E2J7</accession>
<name>I1E2J7_9GAMM</name>
<reference evidence="1 2" key="1">
    <citation type="journal article" date="2012" name="J. Bacteriol.">
        <title>Genome Sequence of the Protease-Producing Bacterium Rheinheimera nanhaiensis E407-8T, Isolated from Deep-Sea Sediment of the South China Sea.</title>
        <authorList>
            <person name="Zhang X.-Y."/>
            <person name="Zhang Y.-J."/>
            <person name="Qin Q.-L."/>
            <person name="Xie B.-B."/>
            <person name="Chen X.-L."/>
            <person name="Zhou B.-C."/>
            <person name="Zhang Y.-Z."/>
        </authorList>
    </citation>
    <scope>NUCLEOTIDE SEQUENCE [LARGE SCALE GENOMIC DNA]</scope>
    <source>
        <strain evidence="1 2">E407-8</strain>
    </source>
</reference>
<dbReference type="AlphaFoldDB" id="I1E2J7"/>